<evidence type="ECO:0000313" key="3">
    <source>
        <dbReference type="Proteomes" id="UP000198723"/>
    </source>
</evidence>
<dbReference type="InterPro" id="IPR036188">
    <property type="entry name" value="FAD/NAD-bd_sf"/>
</dbReference>
<dbReference type="Proteomes" id="UP000198723">
    <property type="component" value="Unassembled WGS sequence"/>
</dbReference>
<accession>A0A1C3Y999</accession>
<feature type="domain" description="FAD-dependent urate hydroxylase HpyO/Asp monooxygenase CreE-like FAD/NAD(P)-binding" evidence="1">
    <location>
        <begin position="33"/>
        <end position="185"/>
    </location>
</feature>
<protein>
    <submittedName>
        <fullName evidence="2">Uncharacterized NAD(P)/FAD-binding protein YdhS</fullName>
    </submittedName>
</protein>
<dbReference type="AlphaFoldDB" id="A0A1C3Y999"/>
<dbReference type="PANTHER" id="PTHR40254:SF1">
    <property type="entry name" value="BLR0577 PROTEIN"/>
    <property type="match status" value="1"/>
</dbReference>
<evidence type="ECO:0000313" key="2">
    <source>
        <dbReference type="EMBL" id="SCB60954.1"/>
    </source>
</evidence>
<name>A0A1C3Y999_9HYPH</name>
<dbReference type="SUPFAM" id="SSF51905">
    <property type="entry name" value="FAD/NAD(P)-binding domain"/>
    <property type="match status" value="1"/>
</dbReference>
<dbReference type="InterPro" id="IPR038732">
    <property type="entry name" value="HpyO/CreE_NAD-binding"/>
</dbReference>
<dbReference type="EMBL" id="FMAJ01000014">
    <property type="protein sequence ID" value="SCB60954.1"/>
    <property type="molecule type" value="Genomic_DNA"/>
</dbReference>
<gene>
    <name evidence="2" type="ORF">GA0061105_11431</name>
</gene>
<dbReference type="Gene3D" id="3.50.50.60">
    <property type="entry name" value="FAD/NAD(P)-binding domain"/>
    <property type="match status" value="1"/>
</dbReference>
<dbReference type="InterPro" id="IPR052189">
    <property type="entry name" value="L-asp_N-monooxygenase_NS-form"/>
</dbReference>
<dbReference type="Pfam" id="PF13454">
    <property type="entry name" value="NAD_binding_9"/>
    <property type="match status" value="1"/>
</dbReference>
<dbReference type="PANTHER" id="PTHR40254">
    <property type="entry name" value="BLR0577 PROTEIN"/>
    <property type="match status" value="1"/>
</dbReference>
<dbReference type="PRINTS" id="PR00368">
    <property type="entry name" value="FADPNR"/>
</dbReference>
<sequence length="496" mass="53000">MSNVRLLCSGIEATVSAIMQSKLLPTSEQPVVAIIGGGVSGAGVAYHLARANGGDAPLIVVFEPRAELGRGLAYDTDDPAHRINVPAAKMSLQPDDQGEFQAWIEARDAVACDPQARRPDGLLFPRRRLFGDYVASLLKPLLEDGSVRHCRAAVTHVERRDGRWSIRDDKGDVMQADIVAIATSHPPPAAPGRLATRLAGHPRFVADTTKPGALEVIRPQDRVLVIGNGLTAADVIASLAERGHHGPVTAISRRGLRSRGHAPVPQPLFGDFLSDAARSAVSLLAGIRAAIHAAEAQGISWHGVIDQVRAQGHDLWQALPVAERCRLVRHLRPYWDVHRFRIAPQVEAVLDEAIAAGRLEILAGSVAEARIEGELVVCSLQPRYRRQSLQQSYDAVVVTTGPAHGGILETQPWLAALAASGYLSLDLTGLGLACTEHSEAIGASRKAEPSLLISGPLARGTFGELMGLPQVTEHAFFVATEIAAKLRLARANTQRG</sequence>
<organism evidence="2 3">
    <name type="scientific">Rhizobium aethiopicum</name>
    <dbReference type="NCBI Taxonomy" id="1138170"/>
    <lineage>
        <taxon>Bacteria</taxon>
        <taxon>Pseudomonadati</taxon>
        <taxon>Pseudomonadota</taxon>
        <taxon>Alphaproteobacteria</taxon>
        <taxon>Hyphomicrobiales</taxon>
        <taxon>Rhizobiaceae</taxon>
        <taxon>Rhizobium/Agrobacterium group</taxon>
        <taxon>Rhizobium</taxon>
    </lineage>
</organism>
<reference evidence="2 3" key="1">
    <citation type="submission" date="2016-08" db="EMBL/GenBank/DDBJ databases">
        <authorList>
            <person name="Seilhamer J.J."/>
        </authorList>
    </citation>
    <scope>NUCLEOTIDE SEQUENCE [LARGE SCALE GENOMIC DNA]</scope>
    <source>
        <strain evidence="2 3">HBR26</strain>
    </source>
</reference>
<proteinExistence type="predicted"/>
<dbReference type="STRING" id="1138170.GA0061105_11431"/>
<evidence type="ECO:0000259" key="1">
    <source>
        <dbReference type="Pfam" id="PF13454"/>
    </source>
</evidence>